<feature type="region of interest" description="Disordered" evidence="1">
    <location>
        <begin position="25"/>
        <end position="71"/>
    </location>
</feature>
<evidence type="ECO:0000313" key="3">
    <source>
        <dbReference type="Proteomes" id="UP000297866"/>
    </source>
</evidence>
<evidence type="ECO:0000256" key="1">
    <source>
        <dbReference type="SAM" id="MobiDB-lite"/>
    </source>
</evidence>
<name>A0A4R8U9W5_9MICO</name>
<comment type="caution">
    <text evidence="2">The sequence shown here is derived from an EMBL/GenBank/DDBJ whole genome shotgun (WGS) entry which is preliminary data.</text>
</comment>
<dbReference type="Proteomes" id="UP000297866">
    <property type="component" value="Unassembled WGS sequence"/>
</dbReference>
<keyword evidence="3" id="KW-1185">Reference proteome</keyword>
<evidence type="ECO:0000313" key="2">
    <source>
        <dbReference type="EMBL" id="TFB46554.1"/>
    </source>
</evidence>
<dbReference type="RefSeq" id="WP_166790571.1">
    <property type="nucleotide sequence ID" value="NZ_SOEZ01000079.1"/>
</dbReference>
<proteinExistence type="predicted"/>
<dbReference type="AlphaFoldDB" id="A0A4R8U9W5"/>
<organism evidence="2 3">
    <name type="scientific">Cryobacterium tagatosivorans</name>
    <dbReference type="NCBI Taxonomy" id="1259199"/>
    <lineage>
        <taxon>Bacteria</taxon>
        <taxon>Bacillati</taxon>
        <taxon>Actinomycetota</taxon>
        <taxon>Actinomycetes</taxon>
        <taxon>Micrococcales</taxon>
        <taxon>Microbacteriaceae</taxon>
        <taxon>Cryobacterium</taxon>
    </lineage>
</organism>
<gene>
    <name evidence="2" type="ORF">E3O23_17420</name>
</gene>
<reference evidence="2 3" key="1">
    <citation type="submission" date="2019-03" db="EMBL/GenBank/DDBJ databases">
        <title>Genomics of glacier-inhabiting Cryobacterium strains.</title>
        <authorList>
            <person name="Liu Q."/>
            <person name="Xin Y.-H."/>
        </authorList>
    </citation>
    <scope>NUCLEOTIDE SEQUENCE [LARGE SCALE GENOMIC DNA]</scope>
    <source>
        <strain evidence="2 3">Sr47</strain>
    </source>
</reference>
<sequence>MVILIGLMVVVIMGAFVVLDRRERAARSLSERREPGHGEPGHGEPGHSDDQADARAAAQAAQMGRGGWPVP</sequence>
<protein>
    <submittedName>
        <fullName evidence="2">Uncharacterized protein</fullName>
    </submittedName>
</protein>
<accession>A0A4R8U9W5</accession>
<feature type="compositionally biased region" description="Basic and acidic residues" evidence="1">
    <location>
        <begin position="25"/>
        <end position="53"/>
    </location>
</feature>
<dbReference type="EMBL" id="SOEZ01000079">
    <property type="protein sequence ID" value="TFB46554.1"/>
    <property type="molecule type" value="Genomic_DNA"/>
</dbReference>